<feature type="chain" id="PRO_5015437110" description="Secretion system C-terminal sorting domain-containing protein" evidence="2">
    <location>
        <begin position="30"/>
        <end position="357"/>
    </location>
</feature>
<feature type="domain" description="Secretion system C-terminal sorting" evidence="3">
    <location>
        <begin position="291"/>
        <end position="356"/>
    </location>
</feature>
<dbReference type="Proteomes" id="UP000237310">
    <property type="component" value="Unassembled WGS sequence"/>
</dbReference>
<comment type="caution">
    <text evidence="4">The sequence shown here is derived from an EMBL/GenBank/DDBJ whole genome shotgun (WGS) entry which is preliminary data.</text>
</comment>
<keyword evidence="1 2" id="KW-0732">Signal</keyword>
<dbReference type="AlphaFoldDB" id="A0A2S5AB87"/>
<dbReference type="EMBL" id="PQVG01000004">
    <property type="protein sequence ID" value="POY39838.1"/>
    <property type="molecule type" value="Genomic_DNA"/>
</dbReference>
<evidence type="ECO:0000259" key="3">
    <source>
        <dbReference type="Pfam" id="PF18962"/>
    </source>
</evidence>
<evidence type="ECO:0000256" key="1">
    <source>
        <dbReference type="ARBA" id="ARBA00022729"/>
    </source>
</evidence>
<accession>A0A2S5AB87</accession>
<organism evidence="4 5">
    <name type="scientific">Flavobacterium alvei</name>
    <dbReference type="NCBI Taxonomy" id="2080416"/>
    <lineage>
        <taxon>Bacteria</taxon>
        <taxon>Pseudomonadati</taxon>
        <taxon>Bacteroidota</taxon>
        <taxon>Flavobacteriia</taxon>
        <taxon>Flavobacteriales</taxon>
        <taxon>Flavobacteriaceae</taxon>
        <taxon>Flavobacterium</taxon>
    </lineage>
</organism>
<dbReference type="Pfam" id="PF18962">
    <property type="entry name" value="Por_Secre_tail"/>
    <property type="match status" value="1"/>
</dbReference>
<name>A0A2S5AB87_9FLAO</name>
<feature type="signal peptide" evidence="2">
    <location>
        <begin position="1"/>
        <end position="29"/>
    </location>
</feature>
<proteinExistence type="predicted"/>
<evidence type="ECO:0000313" key="4">
    <source>
        <dbReference type="EMBL" id="POY39838.1"/>
    </source>
</evidence>
<dbReference type="OrthoDB" id="1347489at2"/>
<dbReference type="NCBIfam" id="TIGR04183">
    <property type="entry name" value="Por_Secre_tail"/>
    <property type="match status" value="1"/>
</dbReference>
<dbReference type="RefSeq" id="WP_103805726.1">
    <property type="nucleotide sequence ID" value="NZ_PQVG01000004.1"/>
</dbReference>
<keyword evidence="5" id="KW-1185">Reference proteome</keyword>
<evidence type="ECO:0000256" key="2">
    <source>
        <dbReference type="SAM" id="SignalP"/>
    </source>
</evidence>
<dbReference type="InterPro" id="IPR026444">
    <property type="entry name" value="Secre_tail"/>
</dbReference>
<gene>
    <name evidence="4" type="ORF">C3L50_08380</name>
</gene>
<evidence type="ECO:0000313" key="5">
    <source>
        <dbReference type="Proteomes" id="UP000237310"/>
    </source>
</evidence>
<sequence>MTKKLLKNRLFVATALMLVVALAPMQSIAQKKIAYVTKTKTMDATAATVTTDPIIKMFEADSRFTITVIQDDGNGSSAVNLSQYDLLVIQESFGGGDNVLKPAGIYAIKNLTIPVIYNKAYALKSTRALTASAAVPADVADLAITVPAAKQSNPLFTGVTFTNDAVAIFNAQYTDAGAPTGTLKSLQKDSGIELSATGTNLALVTGVTATDAAIVLNDIPGGTSFGTGGSDILPLTSRMIAFSWNFGAICGGNGTNMTANALKIWKNAALILTGQSLGLKENALASDSISVYPNPTNGLVTVNSTAAVKAITVYDTTGKQISASKTNTVDLSNQAKGVYLVQVQTENGSTSKKVVVE</sequence>
<reference evidence="4 5" key="1">
    <citation type="submission" date="2018-01" db="EMBL/GenBank/DDBJ databases">
        <authorList>
            <person name="Gaut B.S."/>
            <person name="Morton B.R."/>
            <person name="Clegg M.T."/>
            <person name="Duvall M.R."/>
        </authorList>
    </citation>
    <scope>NUCLEOTIDE SEQUENCE [LARGE SCALE GENOMIC DNA]</scope>
    <source>
        <strain evidence="4 5">HR-AY</strain>
    </source>
</reference>
<protein>
    <recommendedName>
        <fullName evidence="3">Secretion system C-terminal sorting domain-containing protein</fullName>
    </recommendedName>
</protein>